<evidence type="ECO:0000313" key="2">
    <source>
        <dbReference type="EMBL" id="SHF16459.1"/>
    </source>
</evidence>
<sequence>MPKIDSFRIINVDYDNKAKKINDLYIKMNGKNTNIIIANGSGKTFIISLLFQTIIPGHVSAEGRDFETMLKDIEGTAHIAICHTLDNNKKLITGFAAKKTDRINYYNYTIEIPLNYTLKDIKYIKENGEVVEYNEFKDYLEKNKEVYNIKLFPETLKSEYRKYLESYRIFKSEWEMMSRTNKIEGGISEFISSSARKNTEKLLSQFIIPNITYSLKNKKINNEIAETFKNQIDNIRNLPIWEKQIEDGKKILKLFSNQINKLRELYDLQKEIHKKVYTLFEINKLLKQQKSEYENILIEKENFKFDIENEIEEISQKLINIKNGYLLYSLETSEKKLEEIIEQRNKYEKKISGFEEKINLKNALEEYFEYNELNSELNIISEEIEQKNSNVNIQEEIKKISSKLYDYYHNHIKNIDKKLLDTEFSIKNIELKHINLIKEISEKNNELKKIKKDIEYLNQKLSQISKIIDIEKNNILNKEINEKIKLKDNLEKNIEDLKIKINKEEKKVLEIENLSDNLKNKIKEIKKEYKEFKKNHEDIIALKKLYSINSFKMLYIKINDELRKMIIKMNTAEKQLNSIEILIDKIDKNKFIPIPETIEKIDYHLQNKNFYDYTIGYSLLKNNIENFKNPLLLNSIVVQEKDIKKLEKKLKNFDLNTDIVFIQTREDINKFEINDGICKFGIQIIMNDYHKFISGEISIEELKEKYISKKEKIEKNLENIKEDYDQINQYQNIIVKFQNIYGNDDEKKKKEFENILEDLNSKYKEELLNISRTKEKIEIYKNKLSDKRKQLIEVEIKLRDFQKKQNKLNEIQNAINDRFGINLYQIKEYLKRLAKQKNNIEDKIVNLKNDIEEINENRIFLNKEKENLIIKKAEYSNDLSFYEKNKWKYENEDIQSLKSKYEYLIQEIDTRELYNRKEKIQKKINKKLIKIKKYNYTFETLEYLKNTELKSEEYYRNNIKKYRNIVDELNRNTGILENEINSLKTKITNYNVPTLTEEMYIELNSKYEEELTTKKELYSKLIEDINKTKNILEQIIKDIKTEEELLQNYKKPEKQIITDFEIFKKEELHNSFIKTLKQLKILEDNEKEKRNQISDGWQEMKLLISEEGFDLIVNMGFLYEKTDFKYDYETSKSLYYTVKDIIDKKINTLISYKEKAMRFKREMIKNILSEITLYISTLKKLSKFSEIIVEDQKLETIKILLNRYNEEDVYNRISDYIDEIIKIITNNESNNFKENEEIRKYINTSFSIFNLLKITNGAPIKIKILKPDKSFENPRWYFLENVSSWSGGEKFFAFFAIYISITKVMKNNIGGSMIIIADNPFGKASSEHILSPLMILMKKNNAQFITFTAHNDVNISKYFNYNYSLVLVKSTGLSNILKISRKQKTETFEKGYYVEW</sequence>
<protein>
    <submittedName>
        <fullName evidence="2">Chromosome segregation ATPase</fullName>
    </submittedName>
</protein>
<accession>A0A1M4ZEG9</accession>
<dbReference type="InterPro" id="IPR027417">
    <property type="entry name" value="P-loop_NTPase"/>
</dbReference>
<feature type="coiled-coil region" evidence="1">
    <location>
        <begin position="952"/>
        <end position="1045"/>
    </location>
</feature>
<name>A0A1M4ZEG9_MARH1</name>
<keyword evidence="1" id="KW-0175">Coiled coil</keyword>
<evidence type="ECO:0000256" key="1">
    <source>
        <dbReference type="SAM" id="Coils"/>
    </source>
</evidence>
<reference evidence="2" key="1">
    <citation type="submission" date="2016-11" db="EMBL/GenBank/DDBJ databases">
        <authorList>
            <person name="Varghese N."/>
            <person name="Submissions S."/>
        </authorList>
    </citation>
    <scope>NUCLEOTIDE SEQUENCE [LARGE SCALE GENOMIC DNA]</scope>
    <source>
        <strain evidence="2">DSM 16785</strain>
    </source>
</reference>
<organism evidence="2 3">
    <name type="scientific">Marinitoga hydrogenitolerans (strain DSM 16785 / JCM 12826 / AT1271)</name>
    <dbReference type="NCBI Taxonomy" id="1122195"/>
    <lineage>
        <taxon>Bacteria</taxon>
        <taxon>Thermotogati</taxon>
        <taxon>Thermotogota</taxon>
        <taxon>Thermotogae</taxon>
        <taxon>Petrotogales</taxon>
        <taxon>Petrotogaceae</taxon>
        <taxon>Marinitoga</taxon>
    </lineage>
</organism>
<dbReference type="Gene3D" id="3.40.50.300">
    <property type="entry name" value="P-loop containing nucleotide triphosphate hydrolases"/>
    <property type="match status" value="1"/>
</dbReference>
<feature type="coiled-coil region" evidence="1">
    <location>
        <begin position="426"/>
        <end position="542"/>
    </location>
</feature>
<feature type="coiled-coil region" evidence="1">
    <location>
        <begin position="330"/>
        <end position="390"/>
    </location>
</feature>
<proteinExistence type="predicted"/>
<dbReference type="EMBL" id="FQUI01000041">
    <property type="protein sequence ID" value="SHF16459.1"/>
    <property type="molecule type" value="Genomic_DNA"/>
</dbReference>
<feature type="coiled-coil region" evidence="1">
    <location>
        <begin position="699"/>
        <end position="892"/>
    </location>
</feature>
<dbReference type="Proteomes" id="UP000184334">
    <property type="component" value="Unassembled WGS sequence"/>
</dbReference>
<gene>
    <name evidence="2" type="ORF">SAMN02745164_01915</name>
</gene>
<dbReference type="RefSeq" id="WP_072865783.1">
    <property type="nucleotide sequence ID" value="NZ_FQUI01000041.1"/>
</dbReference>
<dbReference type="STRING" id="1122195.SAMN02745164_01915"/>
<keyword evidence="3" id="KW-1185">Reference proteome</keyword>
<comment type="caution">
    <text evidence="2">The sequence shown here is derived from an EMBL/GenBank/DDBJ whole genome shotgun (WGS) entry which is preliminary data.</text>
</comment>
<dbReference type="OrthoDB" id="9815057at2"/>
<evidence type="ECO:0000313" key="3">
    <source>
        <dbReference type="Proteomes" id="UP000184334"/>
    </source>
</evidence>